<evidence type="ECO:0000256" key="6">
    <source>
        <dbReference type="ARBA" id="ARBA00022737"/>
    </source>
</evidence>
<evidence type="ECO:0000256" key="2">
    <source>
        <dbReference type="ARBA" id="ARBA00022536"/>
    </source>
</evidence>
<sequence length="346" mass="38182">MFYWYNDEAGNGTAETTPSSSVYTRNSLPTKKPASFRPLEFPIYQDEELLPRTRPTPQKFPIYDDQKVQSGTLSTPQDFPIYEDQRAQSRTLSTPQDFPIYDDQRPIPRTLSRPPSVPRPLIEQPTYPTYRRTVEKSSLCNTSCCCLTLLALLLFGMVAAALLFGLLPKNCVKLTECPKGYELDSTGTTCSDINECDNNLSTCSQNCTNIDGSFTCSCMDGFVLDSDGVSCSASACSPFTCPDGFELHENCVECKDIDECDNNLSTCSQNCTNIDGSFTCSCMDGFVLDSDGVSCSDLDECALNSSDCSQMCHNTPGSFYCSCRENFTLSDDDQVSCLELSMECII</sequence>
<keyword evidence="2" id="KW-0245">EGF-like domain</keyword>
<evidence type="ECO:0000313" key="17">
    <source>
        <dbReference type="Proteomes" id="UP000014760"/>
    </source>
</evidence>
<dbReference type="SMART" id="SM00181">
    <property type="entry name" value="EGF"/>
    <property type="match status" value="3"/>
</dbReference>
<dbReference type="Pfam" id="PF12662">
    <property type="entry name" value="cEGF"/>
    <property type="match status" value="1"/>
</dbReference>
<evidence type="ECO:0000256" key="12">
    <source>
        <dbReference type="SAM" id="MobiDB-lite"/>
    </source>
</evidence>
<evidence type="ECO:0000256" key="8">
    <source>
        <dbReference type="ARBA" id="ARBA00023136"/>
    </source>
</evidence>
<dbReference type="SUPFAM" id="SSF57184">
    <property type="entry name" value="Growth factor receptor domain"/>
    <property type="match status" value="1"/>
</dbReference>
<reference evidence="16" key="3">
    <citation type="submission" date="2015-06" db="UniProtKB">
        <authorList>
            <consortium name="EnsemblMetazoa"/>
        </authorList>
    </citation>
    <scope>IDENTIFICATION</scope>
</reference>
<dbReference type="HOGENOM" id="CLU_802258_0_0_1"/>
<keyword evidence="7 13" id="KW-1133">Transmembrane helix</keyword>
<evidence type="ECO:0000259" key="14">
    <source>
        <dbReference type="PROSITE" id="PS01186"/>
    </source>
</evidence>
<keyword evidence="4 13" id="KW-0812">Transmembrane</keyword>
<dbReference type="InterPro" id="IPR000152">
    <property type="entry name" value="EGF-type_Asp/Asn_hydroxyl_site"/>
</dbReference>
<keyword evidence="3" id="KW-0254">Endocytosis</keyword>
<evidence type="ECO:0000256" key="3">
    <source>
        <dbReference type="ARBA" id="ARBA00022583"/>
    </source>
</evidence>
<dbReference type="PANTHER" id="PTHR24034">
    <property type="entry name" value="EGF-LIKE DOMAIN-CONTAINING PROTEIN"/>
    <property type="match status" value="1"/>
</dbReference>
<dbReference type="InterPro" id="IPR026823">
    <property type="entry name" value="cEGF"/>
</dbReference>
<feature type="domain" description="EGF-like" evidence="14">
    <location>
        <begin position="216"/>
        <end position="231"/>
    </location>
</feature>
<dbReference type="GO" id="GO:0005509">
    <property type="term" value="F:calcium ion binding"/>
    <property type="evidence" value="ECO:0007669"/>
    <property type="project" value="InterPro"/>
</dbReference>
<dbReference type="SMART" id="SM00179">
    <property type="entry name" value="EGF_CA"/>
    <property type="match status" value="3"/>
</dbReference>
<dbReference type="STRING" id="283909.R7U6Y0"/>
<evidence type="ECO:0000256" key="10">
    <source>
        <dbReference type="ARBA" id="ARBA00023170"/>
    </source>
</evidence>
<keyword evidence="8 13" id="KW-0472">Membrane</keyword>
<evidence type="ECO:0000256" key="5">
    <source>
        <dbReference type="ARBA" id="ARBA00022729"/>
    </source>
</evidence>
<evidence type="ECO:0000313" key="15">
    <source>
        <dbReference type="EMBL" id="ELU02120.1"/>
    </source>
</evidence>
<comment type="subcellular location">
    <subcellularLocation>
        <location evidence="1">Membrane</location>
        <topology evidence="1">Single-pass type I membrane protein</topology>
    </subcellularLocation>
</comment>
<dbReference type="EnsemblMetazoa" id="CapteT196603">
    <property type="protein sequence ID" value="CapteP196603"/>
    <property type="gene ID" value="CapteG196603"/>
</dbReference>
<keyword evidence="17" id="KW-1185">Reference proteome</keyword>
<keyword evidence="5" id="KW-0732">Signal</keyword>
<evidence type="ECO:0000256" key="13">
    <source>
        <dbReference type="SAM" id="Phobius"/>
    </source>
</evidence>
<dbReference type="Gene3D" id="2.10.25.10">
    <property type="entry name" value="Laminin"/>
    <property type="match status" value="4"/>
</dbReference>
<accession>R7U6Y0</accession>
<dbReference type="Proteomes" id="UP000014760">
    <property type="component" value="Unassembled WGS sequence"/>
</dbReference>
<keyword evidence="10" id="KW-0675">Receptor</keyword>
<dbReference type="PROSITE" id="PS01186">
    <property type="entry name" value="EGF_2"/>
    <property type="match status" value="2"/>
</dbReference>
<dbReference type="GO" id="GO:0006897">
    <property type="term" value="P:endocytosis"/>
    <property type="evidence" value="ECO:0007669"/>
    <property type="project" value="UniProtKB-KW"/>
</dbReference>
<dbReference type="OrthoDB" id="10045365at2759"/>
<dbReference type="InterPro" id="IPR001881">
    <property type="entry name" value="EGF-like_Ca-bd_dom"/>
</dbReference>
<keyword evidence="9" id="KW-1015">Disulfide bond</keyword>
<protein>
    <recommendedName>
        <fullName evidence="14">EGF-like domain-containing protein</fullName>
    </recommendedName>
</protein>
<dbReference type="InterPro" id="IPR000742">
    <property type="entry name" value="EGF"/>
</dbReference>
<proteinExistence type="predicted"/>
<keyword evidence="6" id="KW-0677">Repeat</keyword>
<dbReference type="PROSITE" id="PS01187">
    <property type="entry name" value="EGF_CA"/>
    <property type="match status" value="1"/>
</dbReference>
<dbReference type="InterPro" id="IPR009030">
    <property type="entry name" value="Growth_fac_rcpt_cys_sf"/>
</dbReference>
<dbReference type="PROSITE" id="PS00010">
    <property type="entry name" value="ASX_HYDROXYL"/>
    <property type="match status" value="1"/>
</dbReference>
<evidence type="ECO:0000256" key="9">
    <source>
        <dbReference type="ARBA" id="ARBA00023157"/>
    </source>
</evidence>
<feature type="region of interest" description="Disordered" evidence="12">
    <location>
        <begin position="86"/>
        <end position="123"/>
    </location>
</feature>
<reference evidence="17" key="1">
    <citation type="submission" date="2012-12" db="EMBL/GenBank/DDBJ databases">
        <authorList>
            <person name="Hellsten U."/>
            <person name="Grimwood J."/>
            <person name="Chapman J.A."/>
            <person name="Shapiro H."/>
            <person name="Aerts A."/>
            <person name="Otillar R.P."/>
            <person name="Terry A.Y."/>
            <person name="Boore J.L."/>
            <person name="Simakov O."/>
            <person name="Marletaz F."/>
            <person name="Cho S.-J."/>
            <person name="Edsinger-Gonzales E."/>
            <person name="Havlak P."/>
            <person name="Kuo D.-H."/>
            <person name="Larsson T."/>
            <person name="Lv J."/>
            <person name="Arendt D."/>
            <person name="Savage R."/>
            <person name="Osoegawa K."/>
            <person name="de Jong P."/>
            <person name="Lindberg D.R."/>
            <person name="Seaver E.C."/>
            <person name="Weisblat D.A."/>
            <person name="Putnam N.H."/>
            <person name="Grigoriev I.V."/>
            <person name="Rokhsar D.S."/>
        </authorList>
    </citation>
    <scope>NUCLEOTIDE SEQUENCE</scope>
    <source>
        <strain evidence="17">I ESC-2004</strain>
    </source>
</reference>
<evidence type="ECO:0000313" key="16">
    <source>
        <dbReference type="EnsemblMetazoa" id="CapteP196603"/>
    </source>
</evidence>
<evidence type="ECO:0000256" key="11">
    <source>
        <dbReference type="ARBA" id="ARBA00023180"/>
    </source>
</evidence>
<name>R7U6Y0_CAPTE</name>
<evidence type="ECO:0000256" key="4">
    <source>
        <dbReference type="ARBA" id="ARBA00022692"/>
    </source>
</evidence>
<feature type="domain" description="EGF-like" evidence="14">
    <location>
        <begin position="280"/>
        <end position="295"/>
    </location>
</feature>
<evidence type="ECO:0000256" key="1">
    <source>
        <dbReference type="ARBA" id="ARBA00004479"/>
    </source>
</evidence>
<reference evidence="15 17" key="2">
    <citation type="journal article" date="2013" name="Nature">
        <title>Insights into bilaterian evolution from three spiralian genomes.</title>
        <authorList>
            <person name="Simakov O."/>
            <person name="Marletaz F."/>
            <person name="Cho S.J."/>
            <person name="Edsinger-Gonzales E."/>
            <person name="Havlak P."/>
            <person name="Hellsten U."/>
            <person name="Kuo D.H."/>
            <person name="Larsson T."/>
            <person name="Lv J."/>
            <person name="Arendt D."/>
            <person name="Savage R."/>
            <person name="Osoegawa K."/>
            <person name="de Jong P."/>
            <person name="Grimwood J."/>
            <person name="Chapman J.A."/>
            <person name="Shapiro H."/>
            <person name="Aerts A."/>
            <person name="Otillar R.P."/>
            <person name="Terry A.Y."/>
            <person name="Boore J.L."/>
            <person name="Grigoriev I.V."/>
            <person name="Lindberg D.R."/>
            <person name="Seaver E.C."/>
            <person name="Weisblat D.A."/>
            <person name="Putnam N.H."/>
            <person name="Rokhsar D.S."/>
        </authorList>
    </citation>
    <scope>NUCLEOTIDE SEQUENCE</scope>
    <source>
        <strain evidence="15 17">I ESC-2004</strain>
    </source>
</reference>
<dbReference type="InterPro" id="IPR049883">
    <property type="entry name" value="NOTCH1_EGF-like"/>
</dbReference>
<dbReference type="InterPro" id="IPR018097">
    <property type="entry name" value="EGF_Ca-bd_CS"/>
</dbReference>
<dbReference type="Pfam" id="PF14670">
    <property type="entry name" value="FXa_inhibition"/>
    <property type="match status" value="1"/>
</dbReference>
<feature type="compositionally biased region" description="Polar residues" evidence="12">
    <location>
        <begin position="13"/>
        <end position="27"/>
    </location>
</feature>
<dbReference type="AlphaFoldDB" id="R7U6Y0"/>
<evidence type="ECO:0000256" key="7">
    <source>
        <dbReference type="ARBA" id="ARBA00022989"/>
    </source>
</evidence>
<dbReference type="SUPFAM" id="SSF57196">
    <property type="entry name" value="EGF/Laminin"/>
    <property type="match status" value="1"/>
</dbReference>
<dbReference type="Pfam" id="PF07645">
    <property type="entry name" value="EGF_CA"/>
    <property type="match status" value="1"/>
</dbReference>
<dbReference type="InterPro" id="IPR050751">
    <property type="entry name" value="ECM_structural_protein"/>
</dbReference>
<keyword evidence="11" id="KW-0325">Glycoprotein</keyword>
<dbReference type="GO" id="GO:0016020">
    <property type="term" value="C:membrane"/>
    <property type="evidence" value="ECO:0007669"/>
    <property type="project" value="UniProtKB-SubCell"/>
</dbReference>
<dbReference type="CDD" id="cd00054">
    <property type="entry name" value="EGF_CA"/>
    <property type="match status" value="2"/>
</dbReference>
<organism evidence="15">
    <name type="scientific">Capitella teleta</name>
    <name type="common">Polychaete worm</name>
    <dbReference type="NCBI Taxonomy" id="283909"/>
    <lineage>
        <taxon>Eukaryota</taxon>
        <taxon>Metazoa</taxon>
        <taxon>Spiralia</taxon>
        <taxon>Lophotrochozoa</taxon>
        <taxon>Annelida</taxon>
        <taxon>Polychaeta</taxon>
        <taxon>Sedentaria</taxon>
        <taxon>Scolecida</taxon>
        <taxon>Capitellidae</taxon>
        <taxon>Capitella</taxon>
    </lineage>
</organism>
<dbReference type="PANTHER" id="PTHR24034:SF209">
    <property type="entry name" value="EGF-LIKE DOMAIN-CONTAINING PROTEIN"/>
    <property type="match status" value="1"/>
</dbReference>
<dbReference type="EMBL" id="AMQN01008985">
    <property type="status" value="NOT_ANNOTATED_CDS"/>
    <property type="molecule type" value="Genomic_DNA"/>
</dbReference>
<dbReference type="FunFam" id="2.10.25.10:FF:000009">
    <property type="entry name" value="Low-density lipoprotein receptor isoform 1"/>
    <property type="match status" value="2"/>
</dbReference>
<dbReference type="EMBL" id="KB304341">
    <property type="protein sequence ID" value="ELU02120.1"/>
    <property type="molecule type" value="Genomic_DNA"/>
</dbReference>
<feature type="region of interest" description="Disordered" evidence="12">
    <location>
        <begin position="6"/>
        <end position="27"/>
    </location>
</feature>
<feature type="transmembrane region" description="Helical" evidence="13">
    <location>
        <begin position="147"/>
        <end position="167"/>
    </location>
</feature>
<gene>
    <name evidence="15" type="ORF">CAPTEDRAFT_196603</name>
</gene>